<feature type="transmembrane region" description="Helical" evidence="1">
    <location>
        <begin position="77"/>
        <end position="97"/>
    </location>
</feature>
<accession>A0A495IY57</accession>
<dbReference type="Proteomes" id="UP000268007">
    <property type="component" value="Unassembled WGS sequence"/>
</dbReference>
<evidence type="ECO:0000256" key="1">
    <source>
        <dbReference type="SAM" id="Phobius"/>
    </source>
</evidence>
<keyword evidence="1" id="KW-0472">Membrane</keyword>
<dbReference type="EMBL" id="RBKU01000001">
    <property type="protein sequence ID" value="RKR81433.1"/>
    <property type="molecule type" value="Genomic_DNA"/>
</dbReference>
<dbReference type="PANTHER" id="PTHR37692:SF1">
    <property type="entry name" value="DUF420 DOMAIN-CONTAINING PROTEIN"/>
    <property type="match status" value="1"/>
</dbReference>
<dbReference type="InterPro" id="IPR007352">
    <property type="entry name" value="DUF420"/>
</dbReference>
<organism evidence="2 3">
    <name type="scientific">Mucilaginibacter gracilis</name>
    <dbReference type="NCBI Taxonomy" id="423350"/>
    <lineage>
        <taxon>Bacteria</taxon>
        <taxon>Pseudomonadati</taxon>
        <taxon>Bacteroidota</taxon>
        <taxon>Sphingobacteriia</taxon>
        <taxon>Sphingobacteriales</taxon>
        <taxon>Sphingobacteriaceae</taxon>
        <taxon>Mucilaginibacter</taxon>
    </lineage>
</organism>
<feature type="transmembrane region" description="Helical" evidence="1">
    <location>
        <begin position="124"/>
        <end position="150"/>
    </location>
</feature>
<feature type="transmembrane region" description="Helical" evidence="1">
    <location>
        <begin position="162"/>
        <end position="184"/>
    </location>
</feature>
<keyword evidence="1" id="KW-1133">Transmembrane helix</keyword>
<gene>
    <name evidence="2" type="ORF">BDD43_1580</name>
</gene>
<evidence type="ECO:0000313" key="3">
    <source>
        <dbReference type="Proteomes" id="UP000268007"/>
    </source>
</evidence>
<dbReference type="Pfam" id="PF04238">
    <property type="entry name" value="DUF420"/>
    <property type="match status" value="1"/>
</dbReference>
<comment type="caution">
    <text evidence="2">The sequence shown here is derived from an EMBL/GenBank/DDBJ whole genome shotgun (WGS) entry which is preliminary data.</text>
</comment>
<feature type="transmembrane region" description="Helical" evidence="1">
    <location>
        <begin position="45"/>
        <end position="65"/>
    </location>
</feature>
<protein>
    <submittedName>
        <fullName evidence="2">Putative membrane protein</fullName>
    </submittedName>
</protein>
<keyword evidence="1" id="KW-0812">Transmembrane</keyword>
<reference evidence="2 3" key="1">
    <citation type="submission" date="2018-10" db="EMBL/GenBank/DDBJ databases">
        <title>Genomic Encyclopedia of Archaeal and Bacterial Type Strains, Phase II (KMG-II): from individual species to whole genera.</title>
        <authorList>
            <person name="Goeker M."/>
        </authorList>
    </citation>
    <scope>NUCLEOTIDE SEQUENCE [LARGE SCALE GENOMIC DNA]</scope>
    <source>
        <strain evidence="2 3">DSM 18602</strain>
    </source>
</reference>
<evidence type="ECO:0000313" key="2">
    <source>
        <dbReference type="EMBL" id="RKR81433.1"/>
    </source>
</evidence>
<dbReference type="AlphaFoldDB" id="A0A495IY57"/>
<keyword evidence="3" id="KW-1185">Reference proteome</keyword>
<sequence length="190" mass="21558">MKDKFIFRFVAAISILVFVLVVILSMKILPKPEVIPSVLYFLPKLNAILNGTCSVLLLASLYFIMNGNVAIHKRINILTFVLSAVFLLSYVGFHWLAPETRYGDLDGNGIISPAEAAAAGSLRYVYFFILITHIILAAVVLPLVLLSFYYGLQMQVEKHRKLVHWTYPIWLYVTVTGVIVYLLISPYYHF</sequence>
<dbReference type="PANTHER" id="PTHR37692">
    <property type="entry name" value="HYPOTHETICAL MEMBRANE SPANNING PROTEIN"/>
    <property type="match status" value="1"/>
</dbReference>
<proteinExistence type="predicted"/>
<dbReference type="OrthoDB" id="9811380at2"/>
<feature type="transmembrane region" description="Helical" evidence="1">
    <location>
        <begin position="5"/>
        <end position="25"/>
    </location>
</feature>
<name>A0A495IY57_9SPHI</name>
<dbReference type="RefSeq" id="WP_121197135.1">
    <property type="nucleotide sequence ID" value="NZ_RBKU01000001.1"/>
</dbReference>